<feature type="compositionally biased region" description="Basic residues" evidence="1">
    <location>
        <begin position="81"/>
        <end position="93"/>
    </location>
</feature>
<dbReference type="AlphaFoldDB" id="A0A9W8DN91"/>
<sequence length="354" mass="38516">MPAQRSAAYPGTQANPAQQGYLTQKMRTENRERKKRWREQNEERNKDNDLRCRVNKRANQLYGPENTPEKEKWISDEFERRRQRRRDKEHRRAMSVQSSMSTTTLVSPRNNNALAISSSCSSSSSSGSCISDGSSTIVPASPCMSTLSSFSAPSSGTISPYHFKKQIEAPAPAHEYWKAVANGPQDTPKSSSFIHTTTNTQSLAGPPSSSQEDAPSQCLPPLDYTRNYSSHSAPPRLPSINSISVFSDALRAPSTGAHKSGKDTRAQQQQNSLPSLSPLSQLSALSSNHQKKHTIALSSSASPQKHPYDGPAAVHLRLPEPETTFSAHAVATAPSHNPEASAVLSLISLRGASN</sequence>
<proteinExistence type="predicted"/>
<feature type="compositionally biased region" description="Low complexity" evidence="1">
    <location>
        <begin position="266"/>
        <end position="288"/>
    </location>
</feature>
<organism evidence="3 4">
    <name type="scientific">Mycoemilia scoparia</name>
    <dbReference type="NCBI Taxonomy" id="417184"/>
    <lineage>
        <taxon>Eukaryota</taxon>
        <taxon>Fungi</taxon>
        <taxon>Fungi incertae sedis</taxon>
        <taxon>Zoopagomycota</taxon>
        <taxon>Kickxellomycotina</taxon>
        <taxon>Kickxellomycetes</taxon>
        <taxon>Kickxellales</taxon>
        <taxon>Kickxellaceae</taxon>
        <taxon>Mycoemilia</taxon>
    </lineage>
</organism>
<evidence type="ECO:0000259" key="2">
    <source>
        <dbReference type="Pfam" id="PF11223"/>
    </source>
</evidence>
<feature type="compositionally biased region" description="Basic and acidic residues" evidence="1">
    <location>
        <begin position="26"/>
        <end position="52"/>
    </location>
</feature>
<protein>
    <recommendedName>
        <fullName evidence="2">DUF3020 domain-containing protein</fullName>
    </recommendedName>
</protein>
<accession>A0A9W8DN91</accession>
<name>A0A9W8DN91_9FUNG</name>
<gene>
    <name evidence="3" type="ORF">H4219_005987</name>
</gene>
<dbReference type="Proteomes" id="UP001150538">
    <property type="component" value="Unassembled WGS sequence"/>
</dbReference>
<feature type="region of interest" description="Disordered" evidence="1">
    <location>
        <begin position="181"/>
        <end position="236"/>
    </location>
</feature>
<dbReference type="InterPro" id="IPR021386">
    <property type="entry name" value="SPP41_DUF3020"/>
</dbReference>
<evidence type="ECO:0000313" key="4">
    <source>
        <dbReference type="Proteomes" id="UP001150538"/>
    </source>
</evidence>
<dbReference type="EMBL" id="JANBPU010000466">
    <property type="protein sequence ID" value="KAJ1911280.1"/>
    <property type="molecule type" value="Genomic_DNA"/>
</dbReference>
<feature type="region of interest" description="Disordered" evidence="1">
    <location>
        <begin position="1"/>
        <end position="105"/>
    </location>
</feature>
<dbReference type="Pfam" id="PF11223">
    <property type="entry name" value="DUF3020"/>
    <property type="match status" value="1"/>
</dbReference>
<reference evidence="3" key="1">
    <citation type="submission" date="2022-07" db="EMBL/GenBank/DDBJ databases">
        <title>Phylogenomic reconstructions and comparative analyses of Kickxellomycotina fungi.</title>
        <authorList>
            <person name="Reynolds N.K."/>
            <person name="Stajich J.E."/>
            <person name="Barry K."/>
            <person name="Grigoriev I.V."/>
            <person name="Crous P."/>
            <person name="Smith M.E."/>
        </authorList>
    </citation>
    <scope>NUCLEOTIDE SEQUENCE</scope>
    <source>
        <strain evidence="3">NBRC 100468</strain>
    </source>
</reference>
<feature type="compositionally biased region" description="Polar residues" evidence="1">
    <location>
        <begin position="184"/>
        <end position="214"/>
    </location>
</feature>
<comment type="caution">
    <text evidence="3">The sequence shown here is derived from an EMBL/GenBank/DDBJ whole genome shotgun (WGS) entry which is preliminary data.</text>
</comment>
<evidence type="ECO:0000313" key="3">
    <source>
        <dbReference type="EMBL" id="KAJ1911280.1"/>
    </source>
</evidence>
<keyword evidence="4" id="KW-1185">Reference proteome</keyword>
<feature type="compositionally biased region" description="Polar residues" evidence="1">
    <location>
        <begin position="95"/>
        <end position="105"/>
    </location>
</feature>
<feature type="domain" description="DUF3020" evidence="2">
    <location>
        <begin position="30"/>
        <end position="78"/>
    </location>
</feature>
<feature type="compositionally biased region" description="Polar residues" evidence="1">
    <location>
        <begin position="12"/>
        <end position="22"/>
    </location>
</feature>
<feature type="compositionally biased region" description="Basic and acidic residues" evidence="1">
    <location>
        <begin position="67"/>
        <end position="80"/>
    </location>
</feature>
<evidence type="ECO:0000256" key="1">
    <source>
        <dbReference type="SAM" id="MobiDB-lite"/>
    </source>
</evidence>
<dbReference type="OrthoDB" id="5595797at2759"/>
<feature type="region of interest" description="Disordered" evidence="1">
    <location>
        <begin position="253"/>
        <end position="313"/>
    </location>
</feature>